<accession>A0A7X2CDG0</accession>
<protein>
    <submittedName>
        <fullName evidence="1">Uncharacterized protein</fullName>
    </submittedName>
</protein>
<gene>
    <name evidence="1" type="ORF">GHO29_12630</name>
</gene>
<comment type="caution">
    <text evidence="1">The sequence shown here is derived from an EMBL/GenBank/DDBJ whole genome shotgun (WGS) entry which is preliminary data.</text>
</comment>
<organism evidence="1 2">
    <name type="scientific">Pseudomonas helleri</name>
    <dbReference type="NCBI Taxonomy" id="1608996"/>
    <lineage>
        <taxon>Bacteria</taxon>
        <taxon>Pseudomonadati</taxon>
        <taxon>Pseudomonadota</taxon>
        <taxon>Gammaproteobacteria</taxon>
        <taxon>Pseudomonadales</taxon>
        <taxon>Pseudomonadaceae</taxon>
        <taxon>Pseudomonas</taxon>
    </lineage>
</organism>
<sequence length="96" mass="10958">MNGKSEVHYALKSAVEALATAQGTDYERLKRAVSELRVLKRADFEHSIDVTMLEIIKAAEGRIDLDDKASVDVHNVMRNIWTLYDRWAPKFATRPI</sequence>
<proteinExistence type="predicted"/>
<evidence type="ECO:0000313" key="1">
    <source>
        <dbReference type="EMBL" id="MQU27332.1"/>
    </source>
</evidence>
<evidence type="ECO:0000313" key="2">
    <source>
        <dbReference type="Proteomes" id="UP000437970"/>
    </source>
</evidence>
<dbReference type="Proteomes" id="UP000437970">
    <property type="component" value="Unassembled WGS sequence"/>
</dbReference>
<dbReference type="AlphaFoldDB" id="A0A7X2CDG0"/>
<name>A0A7X2CDG0_9PSED</name>
<reference evidence="1 2" key="1">
    <citation type="submission" date="2019-10" db="EMBL/GenBank/DDBJ databases">
        <title>Evaluation of single-gene subtyping targets for Pseudomonas.</title>
        <authorList>
            <person name="Reichler S.J."/>
            <person name="Orsi R.H."/>
            <person name="Wiedmann M."/>
            <person name="Martin N.H."/>
            <person name="Murphy S.I."/>
        </authorList>
    </citation>
    <scope>NUCLEOTIDE SEQUENCE [LARGE SCALE GENOMIC DNA]</scope>
    <source>
        <strain evidence="1 2">FSL R10-1984</strain>
    </source>
</reference>
<dbReference type="RefSeq" id="WP_153379247.1">
    <property type="nucleotide sequence ID" value="NZ_WIVW01000014.1"/>
</dbReference>
<dbReference type="EMBL" id="WIVW01000014">
    <property type="protein sequence ID" value="MQU27332.1"/>
    <property type="molecule type" value="Genomic_DNA"/>
</dbReference>